<dbReference type="EMBL" id="MU266358">
    <property type="protein sequence ID" value="KAH7928032.1"/>
    <property type="molecule type" value="Genomic_DNA"/>
</dbReference>
<dbReference type="Proteomes" id="UP000790709">
    <property type="component" value="Unassembled WGS sequence"/>
</dbReference>
<comment type="caution">
    <text evidence="1">The sequence shown here is derived from an EMBL/GenBank/DDBJ whole genome shotgun (WGS) entry which is preliminary data.</text>
</comment>
<sequence>MPSFSLLLQSILVAVVTFACWAIRRFVAKHPFDNLPGLQRESLWKGNFGQIFNPYGWEFHKMIREKYGPVSMFYGLFGRKLLYVFDPKAMHHILVKDQYVFEETSNFIETNKLVFGNGLLSTLGDHHKKQRKMLNPVFSTSHMRHMVPIFREITATLRDVIANQVKDGPREINMLEWFTRTALELVGQSGLGYSFDSLKEGVVNPYSVAVKNLIPGLFKIFIARQFLPLVVKIGPASFRRFLVKITPWKALREIDSIVDIMDQTSTEVFRSKKLALEQGDEAVMQQVGQGKDIMSILLKANMAASEEDRLPESELLAQMTTLVFAAMDTTSGALARTFMTLAHHPEAQEKLRQEVKQARAEKGDLDYDDLVNLPYLDAVCRETLRLYPPVTFVSRTTRKDIVLPFGNPIRGLDGEDMHDVLVPKDTTVIVSIIASNTNPEIWGEDALEWKPERWLAPLPPSVTDAGIPGVYSHLMTFIGGGRACIGFKFSQLEMKVVLSTLIDCLKFAPSKEIVWTMGLSAPKVKNSQEAKFQLPLTVELVKAA</sequence>
<evidence type="ECO:0000313" key="1">
    <source>
        <dbReference type="EMBL" id="KAH7928032.1"/>
    </source>
</evidence>
<gene>
    <name evidence="1" type="ORF">BV22DRAFT_1005721</name>
</gene>
<organism evidence="1 2">
    <name type="scientific">Leucogyrophana mollusca</name>
    <dbReference type="NCBI Taxonomy" id="85980"/>
    <lineage>
        <taxon>Eukaryota</taxon>
        <taxon>Fungi</taxon>
        <taxon>Dikarya</taxon>
        <taxon>Basidiomycota</taxon>
        <taxon>Agaricomycotina</taxon>
        <taxon>Agaricomycetes</taxon>
        <taxon>Agaricomycetidae</taxon>
        <taxon>Boletales</taxon>
        <taxon>Boletales incertae sedis</taxon>
        <taxon>Leucogyrophana</taxon>
    </lineage>
</organism>
<accession>A0ACB8BRI2</accession>
<keyword evidence="2" id="KW-1185">Reference proteome</keyword>
<reference evidence="1" key="1">
    <citation type="journal article" date="2021" name="New Phytol.">
        <title>Evolutionary innovations through gain and loss of genes in the ectomycorrhizal Boletales.</title>
        <authorList>
            <person name="Wu G."/>
            <person name="Miyauchi S."/>
            <person name="Morin E."/>
            <person name="Kuo A."/>
            <person name="Drula E."/>
            <person name="Varga T."/>
            <person name="Kohler A."/>
            <person name="Feng B."/>
            <person name="Cao Y."/>
            <person name="Lipzen A."/>
            <person name="Daum C."/>
            <person name="Hundley H."/>
            <person name="Pangilinan J."/>
            <person name="Johnson J."/>
            <person name="Barry K."/>
            <person name="LaButti K."/>
            <person name="Ng V."/>
            <person name="Ahrendt S."/>
            <person name="Min B."/>
            <person name="Choi I.G."/>
            <person name="Park H."/>
            <person name="Plett J.M."/>
            <person name="Magnuson J."/>
            <person name="Spatafora J.W."/>
            <person name="Nagy L.G."/>
            <person name="Henrissat B."/>
            <person name="Grigoriev I.V."/>
            <person name="Yang Z.L."/>
            <person name="Xu J."/>
            <person name="Martin F.M."/>
        </authorList>
    </citation>
    <scope>NUCLEOTIDE SEQUENCE</scope>
    <source>
        <strain evidence="1">KUC20120723A-06</strain>
    </source>
</reference>
<protein>
    <submittedName>
        <fullName evidence="1">Cytochrome P450</fullName>
    </submittedName>
</protein>
<evidence type="ECO:0000313" key="2">
    <source>
        <dbReference type="Proteomes" id="UP000790709"/>
    </source>
</evidence>
<name>A0ACB8BRI2_9AGAM</name>
<proteinExistence type="predicted"/>